<accession>R0K3W0</accession>
<dbReference type="eggNOG" id="ENOG502TGEN">
    <property type="taxonomic scope" value="Eukaryota"/>
</dbReference>
<dbReference type="HOGENOM" id="CLU_2687449_0_0_1"/>
<organism evidence="1 2">
    <name type="scientific">Exserohilum turcicum (strain 28A)</name>
    <name type="common">Northern leaf blight fungus</name>
    <name type="synonym">Setosphaeria turcica</name>
    <dbReference type="NCBI Taxonomy" id="671987"/>
    <lineage>
        <taxon>Eukaryota</taxon>
        <taxon>Fungi</taxon>
        <taxon>Dikarya</taxon>
        <taxon>Ascomycota</taxon>
        <taxon>Pezizomycotina</taxon>
        <taxon>Dothideomycetes</taxon>
        <taxon>Pleosporomycetidae</taxon>
        <taxon>Pleosporales</taxon>
        <taxon>Pleosporineae</taxon>
        <taxon>Pleosporaceae</taxon>
        <taxon>Exserohilum</taxon>
    </lineage>
</organism>
<dbReference type="AlphaFoldDB" id="R0K3W0"/>
<reference evidence="1 2" key="1">
    <citation type="journal article" date="2012" name="PLoS Pathog.">
        <title>Diverse lifestyles and strategies of plant pathogenesis encoded in the genomes of eighteen Dothideomycetes fungi.</title>
        <authorList>
            <person name="Ohm R.A."/>
            <person name="Feau N."/>
            <person name="Henrissat B."/>
            <person name="Schoch C.L."/>
            <person name="Horwitz B.A."/>
            <person name="Barry K.W."/>
            <person name="Condon B.J."/>
            <person name="Copeland A.C."/>
            <person name="Dhillon B."/>
            <person name="Glaser F."/>
            <person name="Hesse C.N."/>
            <person name="Kosti I."/>
            <person name="LaButti K."/>
            <person name="Lindquist E.A."/>
            <person name="Lucas S."/>
            <person name="Salamov A.A."/>
            <person name="Bradshaw R.E."/>
            <person name="Ciuffetti L."/>
            <person name="Hamelin R.C."/>
            <person name="Kema G.H.J."/>
            <person name="Lawrence C."/>
            <person name="Scott J.A."/>
            <person name="Spatafora J.W."/>
            <person name="Turgeon B.G."/>
            <person name="de Wit P.J.G.M."/>
            <person name="Zhong S."/>
            <person name="Goodwin S.B."/>
            <person name="Grigoriev I.V."/>
        </authorList>
    </citation>
    <scope>NUCLEOTIDE SEQUENCE [LARGE SCALE GENOMIC DNA]</scope>
    <source>
        <strain evidence="2">28A</strain>
    </source>
</reference>
<sequence>MAPVSLQQSSHLFLSPTRASDISIWTMSVPKRNATSSVESSAEARSREAAIEAYCQMKAALFSRSTNSNPSRPT</sequence>
<reference evidence="1 2" key="2">
    <citation type="journal article" date="2013" name="PLoS Genet.">
        <title>Comparative genome structure, secondary metabolite, and effector coding capacity across Cochliobolus pathogens.</title>
        <authorList>
            <person name="Condon B.J."/>
            <person name="Leng Y."/>
            <person name="Wu D."/>
            <person name="Bushley K.E."/>
            <person name="Ohm R.A."/>
            <person name="Otillar R."/>
            <person name="Martin J."/>
            <person name="Schackwitz W."/>
            <person name="Grimwood J."/>
            <person name="MohdZainudin N."/>
            <person name="Xue C."/>
            <person name="Wang R."/>
            <person name="Manning V.A."/>
            <person name="Dhillon B."/>
            <person name="Tu Z.J."/>
            <person name="Steffenson B.J."/>
            <person name="Salamov A."/>
            <person name="Sun H."/>
            <person name="Lowry S."/>
            <person name="LaButti K."/>
            <person name="Han J."/>
            <person name="Copeland A."/>
            <person name="Lindquist E."/>
            <person name="Barry K."/>
            <person name="Schmutz J."/>
            <person name="Baker S.E."/>
            <person name="Ciuffetti L.M."/>
            <person name="Grigoriev I.V."/>
            <person name="Zhong S."/>
            <person name="Turgeon B.G."/>
        </authorList>
    </citation>
    <scope>NUCLEOTIDE SEQUENCE [LARGE SCALE GENOMIC DNA]</scope>
    <source>
        <strain evidence="2">28A</strain>
    </source>
</reference>
<gene>
    <name evidence="1" type="ORF">SETTUDRAFT_164479</name>
</gene>
<dbReference type="EMBL" id="KB908814">
    <property type="protein sequence ID" value="EOA84259.1"/>
    <property type="molecule type" value="Genomic_DNA"/>
</dbReference>
<protein>
    <submittedName>
        <fullName evidence="1">Uncharacterized protein</fullName>
    </submittedName>
</protein>
<proteinExistence type="predicted"/>
<name>R0K3W0_EXST2</name>
<dbReference type="GeneID" id="19399143"/>
<evidence type="ECO:0000313" key="1">
    <source>
        <dbReference type="EMBL" id="EOA84259.1"/>
    </source>
</evidence>
<dbReference type="RefSeq" id="XP_008028604.1">
    <property type="nucleotide sequence ID" value="XM_008030413.1"/>
</dbReference>
<evidence type="ECO:0000313" key="2">
    <source>
        <dbReference type="Proteomes" id="UP000016935"/>
    </source>
</evidence>
<keyword evidence="2" id="KW-1185">Reference proteome</keyword>
<dbReference type="OrthoDB" id="3687409at2759"/>
<dbReference type="Proteomes" id="UP000016935">
    <property type="component" value="Unassembled WGS sequence"/>
</dbReference>